<dbReference type="SUPFAM" id="SSF53822">
    <property type="entry name" value="Periplasmic binding protein-like I"/>
    <property type="match status" value="1"/>
</dbReference>
<dbReference type="Pfam" id="PF13458">
    <property type="entry name" value="Peripla_BP_6"/>
    <property type="match status" value="1"/>
</dbReference>
<evidence type="ECO:0000259" key="4">
    <source>
        <dbReference type="Pfam" id="PF13458"/>
    </source>
</evidence>
<sequence length="403" mass="43586">MHEAKRKLVVAAAIAFGGLASSAQAQTAYDTGATDTEIKIGNIVPYSGPVSMLGTYGRALAAYFDKINAEGGINGRKIKYISLDDGYNPAKTVEAARRLVEQDEVLMLVSPVGTAQNAAIGAYMNSRKVPHLFVGTGAPRWGDYKKTPWSMGWNPSLLAEGRIYAQHVLQTRPGAKVAILFQNDDYGRDLLRGVTQAFGEKAGAMIVAQQAYEATDPTVDSQLATAKSSGADVFIDLSTPKFTAMAIRRIAELGWKPVHYISYSSHSVASVLAPAGLDNAVGVISSTYLRDPTDPRWKDTPEFAGYTAFMKTYYPGGNVDDFLNAGGYTIGQAVEQVLRQAGDNLTRANIMKQAANLDMTLPMLYPGVRVKTAADDYYPIKQMQPIRFNGRTYEPIGGMLKGQ</sequence>
<name>A0A916UQ50_9HYPH</name>
<dbReference type="Gene3D" id="3.40.50.2300">
    <property type="match status" value="2"/>
</dbReference>
<dbReference type="PANTHER" id="PTHR47235:SF1">
    <property type="entry name" value="BLR6548 PROTEIN"/>
    <property type="match status" value="1"/>
</dbReference>
<evidence type="ECO:0000256" key="3">
    <source>
        <dbReference type="SAM" id="SignalP"/>
    </source>
</evidence>
<protein>
    <submittedName>
        <fullName evidence="5">Branched-chain amino acid ABC transporter substrate-binding protein</fullName>
    </submittedName>
</protein>
<dbReference type="Proteomes" id="UP000637002">
    <property type="component" value="Unassembled WGS sequence"/>
</dbReference>
<dbReference type="PANTHER" id="PTHR47235">
    <property type="entry name" value="BLR6548 PROTEIN"/>
    <property type="match status" value="1"/>
</dbReference>
<dbReference type="RefSeq" id="WP_188611488.1">
    <property type="nucleotide sequence ID" value="NZ_BMGG01000008.1"/>
</dbReference>
<feature type="chain" id="PRO_5037081339" evidence="3">
    <location>
        <begin position="26"/>
        <end position="403"/>
    </location>
</feature>
<keyword evidence="2 3" id="KW-0732">Signal</keyword>
<evidence type="ECO:0000256" key="1">
    <source>
        <dbReference type="ARBA" id="ARBA00010062"/>
    </source>
</evidence>
<dbReference type="AlphaFoldDB" id="A0A916UQ50"/>
<dbReference type="EMBL" id="BMGG01000008">
    <property type="protein sequence ID" value="GGC82857.1"/>
    <property type="molecule type" value="Genomic_DNA"/>
</dbReference>
<dbReference type="InterPro" id="IPR028081">
    <property type="entry name" value="Leu-bd"/>
</dbReference>
<reference evidence="5" key="2">
    <citation type="submission" date="2020-09" db="EMBL/GenBank/DDBJ databases">
        <authorList>
            <person name="Sun Q."/>
            <person name="Zhou Y."/>
        </authorList>
    </citation>
    <scope>NUCLEOTIDE SEQUENCE</scope>
    <source>
        <strain evidence="5">CGMCC 1.12919</strain>
    </source>
</reference>
<accession>A0A916UQ50</accession>
<evidence type="ECO:0000313" key="5">
    <source>
        <dbReference type="EMBL" id="GGC82857.1"/>
    </source>
</evidence>
<dbReference type="CDD" id="cd06343">
    <property type="entry name" value="PBP1_ABC_ligand_binding-like"/>
    <property type="match status" value="1"/>
</dbReference>
<dbReference type="InterPro" id="IPR028082">
    <property type="entry name" value="Peripla_BP_I"/>
</dbReference>
<comment type="caution">
    <text evidence="5">The sequence shown here is derived from an EMBL/GenBank/DDBJ whole genome shotgun (WGS) entry which is preliminary data.</text>
</comment>
<evidence type="ECO:0000313" key="6">
    <source>
        <dbReference type="Proteomes" id="UP000637002"/>
    </source>
</evidence>
<keyword evidence="6" id="KW-1185">Reference proteome</keyword>
<organism evidence="5 6">
    <name type="scientific">Chelatococcus reniformis</name>
    <dbReference type="NCBI Taxonomy" id="1494448"/>
    <lineage>
        <taxon>Bacteria</taxon>
        <taxon>Pseudomonadati</taxon>
        <taxon>Pseudomonadota</taxon>
        <taxon>Alphaproteobacteria</taxon>
        <taxon>Hyphomicrobiales</taxon>
        <taxon>Chelatococcaceae</taxon>
        <taxon>Chelatococcus</taxon>
    </lineage>
</organism>
<feature type="signal peptide" evidence="3">
    <location>
        <begin position="1"/>
        <end position="25"/>
    </location>
</feature>
<proteinExistence type="inferred from homology"/>
<reference evidence="5" key="1">
    <citation type="journal article" date="2014" name="Int. J. Syst. Evol. Microbiol.">
        <title>Complete genome sequence of Corynebacterium casei LMG S-19264T (=DSM 44701T), isolated from a smear-ripened cheese.</title>
        <authorList>
            <consortium name="US DOE Joint Genome Institute (JGI-PGF)"/>
            <person name="Walter F."/>
            <person name="Albersmeier A."/>
            <person name="Kalinowski J."/>
            <person name="Ruckert C."/>
        </authorList>
    </citation>
    <scope>NUCLEOTIDE SEQUENCE</scope>
    <source>
        <strain evidence="5">CGMCC 1.12919</strain>
    </source>
</reference>
<gene>
    <name evidence="5" type="ORF">GCM10010994_45950</name>
</gene>
<comment type="similarity">
    <text evidence="1">Belongs to the leucine-binding protein family.</text>
</comment>
<feature type="domain" description="Leucine-binding protein" evidence="4">
    <location>
        <begin position="37"/>
        <end position="376"/>
    </location>
</feature>
<evidence type="ECO:0000256" key="2">
    <source>
        <dbReference type="ARBA" id="ARBA00022729"/>
    </source>
</evidence>